<keyword evidence="2" id="KW-1185">Reference proteome</keyword>
<reference evidence="1" key="1">
    <citation type="submission" date="2023-03" db="EMBL/GenBank/DDBJ databases">
        <title>Massive genome expansion in bonnet fungi (Mycena s.s.) driven by repeated elements and novel gene families across ecological guilds.</title>
        <authorList>
            <consortium name="Lawrence Berkeley National Laboratory"/>
            <person name="Harder C.B."/>
            <person name="Miyauchi S."/>
            <person name="Viragh M."/>
            <person name="Kuo A."/>
            <person name="Thoen E."/>
            <person name="Andreopoulos B."/>
            <person name="Lu D."/>
            <person name="Skrede I."/>
            <person name="Drula E."/>
            <person name="Henrissat B."/>
            <person name="Morin E."/>
            <person name="Kohler A."/>
            <person name="Barry K."/>
            <person name="LaButti K."/>
            <person name="Morin E."/>
            <person name="Salamov A."/>
            <person name="Lipzen A."/>
            <person name="Mereny Z."/>
            <person name="Hegedus B."/>
            <person name="Baldrian P."/>
            <person name="Stursova M."/>
            <person name="Weitz H."/>
            <person name="Taylor A."/>
            <person name="Grigoriev I.V."/>
            <person name="Nagy L.G."/>
            <person name="Martin F."/>
            <person name="Kauserud H."/>
        </authorList>
    </citation>
    <scope>NUCLEOTIDE SEQUENCE</scope>
    <source>
        <strain evidence="1">CBHHK067</strain>
    </source>
</reference>
<gene>
    <name evidence="1" type="ORF">B0H17DRAFT_1218408</name>
</gene>
<evidence type="ECO:0000313" key="1">
    <source>
        <dbReference type="EMBL" id="KAJ7628064.1"/>
    </source>
</evidence>
<sequence length="225" mass="24439">MSKWLQTAPVRLKAAGFYISGDMRHLYDANLRYTSLSFSVPAALAAKLPIPEAQKKIMIAYAYLPHHDASSAVLMLGNTDNNTMHLIIGNTVDAELPRSAPDVVPFIAGFHGYSRPIPVWVIEAVEILGEKGNPTFNNIKISFQSYVQYHRAPLGAIPSTSLSGTLVCSLIPSTGKSQGCAKVMINGIALNALLHTVNSSSTALSTNFSVRYFKNSATRMQALWE</sequence>
<comment type="caution">
    <text evidence="1">The sequence shown here is derived from an EMBL/GenBank/DDBJ whole genome shotgun (WGS) entry which is preliminary data.</text>
</comment>
<dbReference type="EMBL" id="JARKIE010000561">
    <property type="protein sequence ID" value="KAJ7628064.1"/>
    <property type="molecule type" value="Genomic_DNA"/>
</dbReference>
<evidence type="ECO:0000313" key="2">
    <source>
        <dbReference type="Proteomes" id="UP001221757"/>
    </source>
</evidence>
<proteinExistence type="predicted"/>
<organism evidence="1 2">
    <name type="scientific">Mycena rosella</name>
    <name type="common">Pink bonnet</name>
    <name type="synonym">Agaricus rosellus</name>
    <dbReference type="NCBI Taxonomy" id="1033263"/>
    <lineage>
        <taxon>Eukaryota</taxon>
        <taxon>Fungi</taxon>
        <taxon>Dikarya</taxon>
        <taxon>Basidiomycota</taxon>
        <taxon>Agaricomycotina</taxon>
        <taxon>Agaricomycetes</taxon>
        <taxon>Agaricomycetidae</taxon>
        <taxon>Agaricales</taxon>
        <taxon>Marasmiineae</taxon>
        <taxon>Mycenaceae</taxon>
        <taxon>Mycena</taxon>
    </lineage>
</organism>
<name>A0AAD7FM18_MYCRO</name>
<dbReference type="Proteomes" id="UP001221757">
    <property type="component" value="Unassembled WGS sequence"/>
</dbReference>
<protein>
    <submittedName>
        <fullName evidence="1">Uncharacterized protein</fullName>
    </submittedName>
</protein>
<accession>A0AAD7FM18</accession>
<dbReference type="AlphaFoldDB" id="A0AAD7FM18"/>